<dbReference type="GO" id="GO:0009567">
    <property type="term" value="P:double fertilization forming a zygote and endosperm"/>
    <property type="evidence" value="ECO:0007669"/>
    <property type="project" value="TreeGrafter"/>
</dbReference>
<proteinExistence type="predicted"/>
<dbReference type="AlphaFoldDB" id="A0A165YWV7"/>
<keyword evidence="1 3" id="KW-0732">Signal</keyword>
<evidence type="ECO:0000313" key="5">
    <source>
        <dbReference type="EMBL" id="KZM99338.1"/>
    </source>
</evidence>
<organism evidence="5">
    <name type="scientific">Daucus carota subsp. sativus</name>
    <name type="common">Carrot</name>
    <dbReference type="NCBI Taxonomy" id="79200"/>
    <lineage>
        <taxon>Eukaryota</taxon>
        <taxon>Viridiplantae</taxon>
        <taxon>Streptophyta</taxon>
        <taxon>Embryophyta</taxon>
        <taxon>Tracheophyta</taxon>
        <taxon>Spermatophyta</taxon>
        <taxon>Magnoliopsida</taxon>
        <taxon>eudicotyledons</taxon>
        <taxon>Gunneridae</taxon>
        <taxon>Pentapetalae</taxon>
        <taxon>asterids</taxon>
        <taxon>campanulids</taxon>
        <taxon>Apiales</taxon>
        <taxon>Apiaceae</taxon>
        <taxon>Apioideae</taxon>
        <taxon>Scandiceae</taxon>
        <taxon>Daucinae</taxon>
        <taxon>Daucus</taxon>
        <taxon>Daucus sect. Daucus</taxon>
    </lineage>
</organism>
<gene>
    <name evidence="5" type="ORF">DCAR_013300</name>
</gene>
<reference evidence="5" key="1">
    <citation type="journal article" date="2016" name="Nat. Genet.">
        <title>A high-quality carrot genome assembly provides new insights into carotenoid accumulation and asterid genome evolution.</title>
        <authorList>
            <person name="Iorizzo M."/>
            <person name="Ellison S."/>
            <person name="Senalik D."/>
            <person name="Zeng P."/>
            <person name="Satapoomin P."/>
            <person name="Huang J."/>
            <person name="Bowman M."/>
            <person name="Iovene M."/>
            <person name="Sanseverino W."/>
            <person name="Cavagnaro P."/>
            <person name="Yildiz M."/>
            <person name="Macko-Podgorni A."/>
            <person name="Moranska E."/>
            <person name="Grzebelus E."/>
            <person name="Grzebelus D."/>
            <person name="Ashrafi H."/>
            <person name="Zheng Z."/>
            <person name="Cheng S."/>
            <person name="Spooner D."/>
            <person name="Van Deynze A."/>
            <person name="Simon P."/>
        </authorList>
    </citation>
    <scope>NUCLEOTIDE SEQUENCE [LARGE SCALE GENOMIC DNA]</scope>
    <source>
        <tissue evidence="5">Leaf</tissue>
    </source>
</reference>
<feature type="signal peptide" evidence="3">
    <location>
        <begin position="1"/>
        <end position="27"/>
    </location>
</feature>
<evidence type="ECO:0000256" key="3">
    <source>
        <dbReference type="SAM" id="SignalP"/>
    </source>
</evidence>
<protein>
    <recommendedName>
        <fullName evidence="4">Prolamin-like domain-containing protein</fullName>
    </recommendedName>
</protein>
<accession>A0A165YWV7</accession>
<feature type="chain" id="PRO_5007869617" description="Prolamin-like domain-containing protein" evidence="3">
    <location>
        <begin position="28"/>
        <end position="317"/>
    </location>
</feature>
<name>A0A165YWV7_DAUCS</name>
<dbReference type="GO" id="GO:0080155">
    <property type="term" value="P:regulation of double fertilization forming a zygote and endosperm"/>
    <property type="evidence" value="ECO:0007669"/>
    <property type="project" value="TreeGrafter"/>
</dbReference>
<dbReference type="EMBL" id="LNRQ01000004">
    <property type="protein sequence ID" value="KZM99338.1"/>
    <property type="molecule type" value="Genomic_DNA"/>
</dbReference>
<dbReference type="PANTHER" id="PTHR31181:SF67">
    <property type="entry name" value="PROLAMIN-LIKE PROTEIN (DUF1278)"/>
    <property type="match status" value="1"/>
</dbReference>
<sequence>MLRNQSFIPLATVFIVWLCVFSTYANAASLNDDKGNTQSAVAASTSGFPAGPGNFPGFPSGGGGNSNGGGGGMRIWTPFGWISIGGGGNRPGGGGGGRWFPFPKPNYSPVTPKPFKPKPCHPVTPKPVIPTPKPNPSPSPKPVIPTPKPKPKPKPVIPTPKPNPSPSPKPFKPNPCHPKHPSKPFMPNFPGFPSGGGSSRPIVPPWLTPFIGPHSSKPAHLPSVNSMETQSETGAVEASKTLAEGRHHYYQCWSVLEKVDKCVNEVLTAFSSRKFEVLSSSCCSAIEKMDKDCHARTIGNFHDHFFSASVHKHCSAN</sequence>
<feature type="region of interest" description="Disordered" evidence="2">
    <location>
        <begin position="217"/>
        <end position="236"/>
    </location>
</feature>
<dbReference type="Gramene" id="KZM99338">
    <property type="protein sequence ID" value="KZM99338"/>
    <property type="gene ID" value="DCAR_013300"/>
</dbReference>
<feature type="region of interest" description="Disordered" evidence="2">
    <location>
        <begin position="84"/>
        <end position="197"/>
    </location>
</feature>
<dbReference type="GO" id="GO:2000008">
    <property type="term" value="P:regulation of protein localization to cell surface"/>
    <property type="evidence" value="ECO:0007669"/>
    <property type="project" value="TreeGrafter"/>
</dbReference>
<dbReference type="PRINTS" id="PR01217">
    <property type="entry name" value="PRICHEXTENSN"/>
</dbReference>
<feature type="compositionally biased region" description="Pro residues" evidence="2">
    <location>
        <begin position="120"/>
        <end position="176"/>
    </location>
</feature>
<feature type="compositionally biased region" description="Pro residues" evidence="2">
    <location>
        <begin position="102"/>
        <end position="114"/>
    </location>
</feature>
<dbReference type="STRING" id="79200.A0A165YWV7"/>
<dbReference type="GO" id="GO:0031982">
    <property type="term" value="C:vesicle"/>
    <property type="evidence" value="ECO:0007669"/>
    <property type="project" value="TreeGrafter"/>
</dbReference>
<feature type="domain" description="Prolamin-like" evidence="4">
    <location>
        <begin position="251"/>
        <end position="315"/>
    </location>
</feature>
<dbReference type="Pfam" id="PF05617">
    <property type="entry name" value="Prolamin_like"/>
    <property type="match status" value="1"/>
</dbReference>
<feature type="compositionally biased region" description="Polar residues" evidence="2">
    <location>
        <begin position="223"/>
        <end position="233"/>
    </location>
</feature>
<evidence type="ECO:0000256" key="1">
    <source>
        <dbReference type="ARBA" id="ARBA00022729"/>
    </source>
</evidence>
<dbReference type="OrthoDB" id="1862203at2759"/>
<dbReference type="GO" id="GO:0005576">
    <property type="term" value="C:extracellular region"/>
    <property type="evidence" value="ECO:0007669"/>
    <property type="project" value="TreeGrafter"/>
</dbReference>
<evidence type="ECO:0000259" key="4">
    <source>
        <dbReference type="Pfam" id="PF05617"/>
    </source>
</evidence>
<evidence type="ECO:0000256" key="2">
    <source>
        <dbReference type="SAM" id="MobiDB-lite"/>
    </source>
</evidence>
<dbReference type="InterPro" id="IPR008502">
    <property type="entry name" value="Prolamin-like"/>
</dbReference>
<comment type="caution">
    <text evidence="5">The sequence shown here is derived from an EMBL/GenBank/DDBJ whole genome shotgun (WGS) entry which is preliminary data.</text>
</comment>
<dbReference type="PANTHER" id="PTHR31181">
    <property type="entry name" value="EGG CELL-SECRETED PROTEIN 1.4"/>
    <property type="match status" value="1"/>
</dbReference>
<feature type="compositionally biased region" description="Gly residues" evidence="2">
    <location>
        <begin position="84"/>
        <end position="98"/>
    </location>
</feature>